<evidence type="ECO:0000313" key="1">
    <source>
        <dbReference type="Proteomes" id="UP000887579"/>
    </source>
</evidence>
<dbReference type="Proteomes" id="UP000887579">
    <property type="component" value="Unplaced"/>
</dbReference>
<proteinExistence type="predicted"/>
<reference evidence="2" key="1">
    <citation type="submission" date="2022-11" db="UniProtKB">
        <authorList>
            <consortium name="WormBaseParasite"/>
        </authorList>
    </citation>
    <scope>IDENTIFICATION</scope>
</reference>
<organism evidence="1 2">
    <name type="scientific">Panagrolaimus sp. ES5</name>
    <dbReference type="NCBI Taxonomy" id="591445"/>
    <lineage>
        <taxon>Eukaryota</taxon>
        <taxon>Metazoa</taxon>
        <taxon>Ecdysozoa</taxon>
        <taxon>Nematoda</taxon>
        <taxon>Chromadorea</taxon>
        <taxon>Rhabditida</taxon>
        <taxon>Tylenchina</taxon>
        <taxon>Panagrolaimomorpha</taxon>
        <taxon>Panagrolaimoidea</taxon>
        <taxon>Panagrolaimidae</taxon>
        <taxon>Panagrolaimus</taxon>
    </lineage>
</organism>
<name>A0AC34FSP2_9BILA</name>
<dbReference type="WBParaSite" id="ES5_v2.g20246.t1">
    <property type="protein sequence ID" value="ES5_v2.g20246.t1"/>
    <property type="gene ID" value="ES5_v2.g20246"/>
</dbReference>
<sequence length="217" mass="23986">MGGDSAVVRPTKITEYQYGFSTKLVENTRLIVVEKDDGTKCREYSAYRMHPRFLNANEKPAKHSKASTSIKGKHEQNETDIVAAAAASVKANEKTAVNGDIKNFSTFAKNSLDLIDAIKSLLPPAGNDDENSAPKKRGRRRKVSIQAATEALKTDNEHVDLSVAASTNATASIFDMIDTELLNNEKYVSEHSATSDTEDTDDCEIIEENMFHFRQNK</sequence>
<evidence type="ECO:0000313" key="2">
    <source>
        <dbReference type="WBParaSite" id="ES5_v2.g20246.t1"/>
    </source>
</evidence>
<protein>
    <submittedName>
        <fullName evidence="2">Uncharacterized protein</fullName>
    </submittedName>
</protein>
<accession>A0AC34FSP2</accession>